<feature type="compositionally biased region" description="Polar residues" evidence="1">
    <location>
        <begin position="124"/>
        <end position="134"/>
    </location>
</feature>
<dbReference type="AlphaFoldDB" id="A0A8E2JL73"/>
<feature type="chain" id="PRO_5034068437" evidence="2">
    <location>
        <begin position="21"/>
        <end position="194"/>
    </location>
</feature>
<accession>A0A8E2JL73</accession>
<keyword evidence="2" id="KW-0732">Signal</keyword>
<proteinExistence type="predicted"/>
<feature type="region of interest" description="Disordered" evidence="1">
    <location>
        <begin position="24"/>
        <end position="53"/>
    </location>
</feature>
<feature type="signal peptide" evidence="2">
    <location>
        <begin position="1"/>
        <end position="20"/>
    </location>
</feature>
<dbReference type="OrthoDB" id="10389126at2759"/>
<protein>
    <submittedName>
        <fullName evidence="3">Uncharacterized protein</fullName>
    </submittedName>
</protein>
<feature type="compositionally biased region" description="Basic and acidic residues" evidence="1">
    <location>
        <begin position="106"/>
        <end position="115"/>
    </location>
</feature>
<gene>
    <name evidence="3" type="ORF">K432DRAFT_421038</name>
</gene>
<evidence type="ECO:0000256" key="1">
    <source>
        <dbReference type="SAM" id="MobiDB-lite"/>
    </source>
</evidence>
<organism evidence="3 4">
    <name type="scientific">Lepidopterella palustris CBS 459.81</name>
    <dbReference type="NCBI Taxonomy" id="1314670"/>
    <lineage>
        <taxon>Eukaryota</taxon>
        <taxon>Fungi</taxon>
        <taxon>Dikarya</taxon>
        <taxon>Ascomycota</taxon>
        <taxon>Pezizomycotina</taxon>
        <taxon>Dothideomycetes</taxon>
        <taxon>Pleosporomycetidae</taxon>
        <taxon>Mytilinidiales</taxon>
        <taxon>Argynnaceae</taxon>
        <taxon>Lepidopterella</taxon>
    </lineage>
</organism>
<dbReference type="EMBL" id="KV744805">
    <property type="protein sequence ID" value="OCK86477.1"/>
    <property type="molecule type" value="Genomic_DNA"/>
</dbReference>
<name>A0A8E2JL73_9PEZI</name>
<sequence>MQLKLIVTLAVGIFLTNVHGLPRPDALSEPQIVDPTNSGDEGLGPGTSTTIWGNKKREGEAQAAGTIVDPAGGSFGTPSSTVTWVSKNKRKADTAGFGLTGSKTTWGDKDKREADPQSLGPVTETVSWSGSGPTASASSCSCVNARPGNYCGFCPQIQGSWFSWDVYHCGAGGSCKDLGFNEACISSDLNKCPF</sequence>
<dbReference type="Proteomes" id="UP000250266">
    <property type="component" value="Unassembled WGS sequence"/>
</dbReference>
<keyword evidence="4" id="KW-1185">Reference proteome</keyword>
<reference evidence="3 4" key="1">
    <citation type="journal article" date="2016" name="Nat. Commun.">
        <title>Ectomycorrhizal ecology is imprinted in the genome of the dominant symbiotic fungus Cenococcum geophilum.</title>
        <authorList>
            <consortium name="DOE Joint Genome Institute"/>
            <person name="Peter M."/>
            <person name="Kohler A."/>
            <person name="Ohm R.A."/>
            <person name="Kuo A."/>
            <person name="Krutzmann J."/>
            <person name="Morin E."/>
            <person name="Arend M."/>
            <person name="Barry K.W."/>
            <person name="Binder M."/>
            <person name="Choi C."/>
            <person name="Clum A."/>
            <person name="Copeland A."/>
            <person name="Grisel N."/>
            <person name="Haridas S."/>
            <person name="Kipfer T."/>
            <person name="LaButti K."/>
            <person name="Lindquist E."/>
            <person name="Lipzen A."/>
            <person name="Maire R."/>
            <person name="Meier B."/>
            <person name="Mihaltcheva S."/>
            <person name="Molinier V."/>
            <person name="Murat C."/>
            <person name="Poggeler S."/>
            <person name="Quandt C.A."/>
            <person name="Sperisen C."/>
            <person name="Tritt A."/>
            <person name="Tisserant E."/>
            <person name="Crous P.W."/>
            <person name="Henrissat B."/>
            <person name="Nehls U."/>
            <person name="Egli S."/>
            <person name="Spatafora J.W."/>
            <person name="Grigoriev I.V."/>
            <person name="Martin F.M."/>
        </authorList>
    </citation>
    <scope>NUCLEOTIDE SEQUENCE [LARGE SCALE GENOMIC DNA]</scope>
    <source>
        <strain evidence="3 4">CBS 459.81</strain>
    </source>
</reference>
<evidence type="ECO:0000256" key="2">
    <source>
        <dbReference type="SAM" id="SignalP"/>
    </source>
</evidence>
<evidence type="ECO:0000313" key="4">
    <source>
        <dbReference type="Proteomes" id="UP000250266"/>
    </source>
</evidence>
<evidence type="ECO:0000313" key="3">
    <source>
        <dbReference type="EMBL" id="OCK86477.1"/>
    </source>
</evidence>
<feature type="region of interest" description="Disordered" evidence="1">
    <location>
        <begin position="96"/>
        <end position="134"/>
    </location>
</feature>